<protein>
    <submittedName>
        <fullName evidence="2">Uncharacterized protein</fullName>
    </submittedName>
</protein>
<name>F8AVE9_9ACTN</name>
<dbReference type="AlphaFoldDB" id="F8AVE9"/>
<evidence type="ECO:0000256" key="1">
    <source>
        <dbReference type="SAM" id="MobiDB-lite"/>
    </source>
</evidence>
<dbReference type="EMBL" id="CP002801">
    <property type="protein sequence ID" value="AEH08246.1"/>
    <property type="molecule type" value="Genomic_DNA"/>
</dbReference>
<evidence type="ECO:0000313" key="3">
    <source>
        <dbReference type="Proteomes" id="UP000001549"/>
    </source>
</evidence>
<keyword evidence="3" id="KW-1185">Reference proteome</keyword>
<feature type="region of interest" description="Disordered" evidence="1">
    <location>
        <begin position="34"/>
        <end position="87"/>
    </location>
</feature>
<accession>F8AVE9</accession>
<organism evidence="2 3">
    <name type="scientific">Candidatus Protofrankia datiscae</name>
    <dbReference type="NCBI Taxonomy" id="2716812"/>
    <lineage>
        <taxon>Bacteria</taxon>
        <taxon>Bacillati</taxon>
        <taxon>Actinomycetota</taxon>
        <taxon>Actinomycetes</taxon>
        <taxon>Frankiales</taxon>
        <taxon>Frankiaceae</taxon>
        <taxon>Protofrankia</taxon>
    </lineage>
</organism>
<dbReference type="KEGG" id="fsy:FsymDg_0726"/>
<reference evidence="2 3" key="1">
    <citation type="submission" date="2011-05" db="EMBL/GenBank/DDBJ databases">
        <title>Complete sequence of chromosome of Frankia symbiont of Datisca glomerata.</title>
        <authorList>
            <consortium name="US DOE Joint Genome Institute"/>
            <person name="Lucas S."/>
            <person name="Han J."/>
            <person name="Lapidus A."/>
            <person name="Cheng J.-F."/>
            <person name="Goodwin L."/>
            <person name="Pitluck S."/>
            <person name="Peters L."/>
            <person name="Mikhailova N."/>
            <person name="Chertkov O."/>
            <person name="Teshima H."/>
            <person name="Han C."/>
            <person name="Tapia R."/>
            <person name="Land M."/>
            <person name="Hauser L."/>
            <person name="Kyrpides N."/>
            <person name="Ivanova N."/>
            <person name="Pagani I."/>
            <person name="Berry A."/>
            <person name="Pawlowski K."/>
            <person name="Persson T."/>
            <person name="Vanden Heuvel B."/>
            <person name="Benson D."/>
            <person name="Woyke T."/>
        </authorList>
    </citation>
    <scope>NUCLEOTIDE SEQUENCE [LARGE SCALE GENOMIC DNA]</scope>
    <source>
        <strain evidence="3">4085684</strain>
    </source>
</reference>
<proteinExistence type="predicted"/>
<dbReference type="STRING" id="656024.FsymDg_0726"/>
<gene>
    <name evidence="2" type="ordered locus">FsymDg_0726</name>
</gene>
<evidence type="ECO:0000313" key="2">
    <source>
        <dbReference type="EMBL" id="AEH08246.1"/>
    </source>
</evidence>
<sequence length="87" mass="9317">MTENSAVLTTRLVARVVPRRGVDGRARMIAITLLPGPGLRPKPSPGRRARKPDGPGFPASWVDRPPTLPPRGVCGKRAARSRSPSQS</sequence>
<dbReference type="Proteomes" id="UP000001549">
    <property type="component" value="Chromosome"/>
</dbReference>
<dbReference type="HOGENOM" id="CLU_2478831_0_0_11"/>